<reference evidence="2 3" key="1">
    <citation type="submission" date="2023-01" db="EMBL/GenBank/DDBJ databases">
        <title>Minimal conservation of predation-associated metabolite biosynthetic gene clusters underscores biosynthetic potential of Myxococcota including descriptions for ten novel species: Archangium lansinium sp. nov., Myxococcus landrumus sp. nov., Nannocystis bai.</title>
        <authorList>
            <person name="Ahearne A."/>
            <person name="Stevens C."/>
            <person name="Dowd S."/>
        </authorList>
    </citation>
    <scope>NUCLEOTIDE SEQUENCE [LARGE SCALE GENOMIC DNA]</scope>
    <source>
        <strain evidence="2 3">WIWO2</strain>
    </source>
</reference>
<comment type="caution">
    <text evidence="2">The sequence shown here is derived from an EMBL/GenBank/DDBJ whole genome shotgun (WGS) entry which is preliminary data.</text>
</comment>
<sequence>MDASLDIVRRRALQARRATPLMTGHEARGDGTFSGVSQRPYPEPQAARLLSVAEWAALPEDEAGELIDGRLVEEEMPDCVHELAVAWLIHTLRAWLIPRGGFVFGSEVKYALRPRRGRKSDVSAFLPTSRRPPARGAVGVPPDIMVEIVSPSPRDSRRDRVEKLEEYAAFGVRWYWLLDPQLRTLEIHELARGGLYHHRLTAPGGVLPEVPGCEGLTLDLDALFRELDRLDATEPQEPPQGSADDES</sequence>
<proteinExistence type="predicted"/>
<accession>A0ABT5CA75</accession>
<organism evidence="2 3">
    <name type="scientific">Sorangium atrum</name>
    <dbReference type="NCBI Taxonomy" id="2995308"/>
    <lineage>
        <taxon>Bacteria</taxon>
        <taxon>Pseudomonadati</taxon>
        <taxon>Myxococcota</taxon>
        <taxon>Polyangia</taxon>
        <taxon>Polyangiales</taxon>
        <taxon>Polyangiaceae</taxon>
        <taxon>Sorangium</taxon>
    </lineage>
</organism>
<dbReference type="SUPFAM" id="SSF52980">
    <property type="entry name" value="Restriction endonuclease-like"/>
    <property type="match status" value="1"/>
</dbReference>
<name>A0ABT5CA75_9BACT</name>
<dbReference type="GO" id="GO:0004519">
    <property type="term" value="F:endonuclease activity"/>
    <property type="evidence" value="ECO:0007669"/>
    <property type="project" value="UniProtKB-KW"/>
</dbReference>
<keyword evidence="2" id="KW-0255">Endonuclease</keyword>
<dbReference type="RefSeq" id="WP_272101470.1">
    <property type="nucleotide sequence ID" value="NZ_JAQNDK010000004.1"/>
</dbReference>
<dbReference type="PANTHER" id="PTHR34107:SF4">
    <property type="entry name" value="SLL1222 PROTEIN"/>
    <property type="match status" value="1"/>
</dbReference>
<dbReference type="Proteomes" id="UP001217485">
    <property type="component" value="Unassembled WGS sequence"/>
</dbReference>
<dbReference type="InterPro" id="IPR008538">
    <property type="entry name" value="Uma2"/>
</dbReference>
<dbReference type="EMBL" id="JAQNDK010000004">
    <property type="protein sequence ID" value="MDC0683334.1"/>
    <property type="molecule type" value="Genomic_DNA"/>
</dbReference>
<evidence type="ECO:0000313" key="2">
    <source>
        <dbReference type="EMBL" id="MDC0683334.1"/>
    </source>
</evidence>
<dbReference type="CDD" id="cd06260">
    <property type="entry name" value="DUF820-like"/>
    <property type="match status" value="1"/>
</dbReference>
<dbReference type="InterPro" id="IPR012296">
    <property type="entry name" value="Nuclease_put_TT1808"/>
</dbReference>
<gene>
    <name evidence="2" type="ORF">POL72_36730</name>
</gene>
<protein>
    <submittedName>
        <fullName evidence="2">Uma2 family endonuclease</fullName>
    </submittedName>
</protein>
<evidence type="ECO:0000259" key="1">
    <source>
        <dbReference type="Pfam" id="PF05685"/>
    </source>
</evidence>
<dbReference type="Gene3D" id="3.90.1570.10">
    <property type="entry name" value="tt1808, chain A"/>
    <property type="match status" value="1"/>
</dbReference>
<keyword evidence="2" id="KW-0378">Hydrolase</keyword>
<keyword evidence="2" id="KW-0540">Nuclease</keyword>
<keyword evidence="3" id="KW-1185">Reference proteome</keyword>
<feature type="domain" description="Putative restriction endonuclease" evidence="1">
    <location>
        <begin position="57"/>
        <end position="220"/>
    </location>
</feature>
<dbReference type="InterPro" id="IPR011335">
    <property type="entry name" value="Restrct_endonuc-II-like"/>
</dbReference>
<dbReference type="PANTHER" id="PTHR34107">
    <property type="entry name" value="SLL0198 PROTEIN-RELATED"/>
    <property type="match status" value="1"/>
</dbReference>
<evidence type="ECO:0000313" key="3">
    <source>
        <dbReference type="Proteomes" id="UP001217485"/>
    </source>
</evidence>
<dbReference type="Pfam" id="PF05685">
    <property type="entry name" value="Uma2"/>
    <property type="match status" value="1"/>
</dbReference>